<evidence type="ECO:0000313" key="3">
    <source>
        <dbReference type="Proteomes" id="UP001063166"/>
    </source>
</evidence>
<gene>
    <name evidence="2" type="primary">BCP1</name>
    <name evidence="2" type="ORF">LshimejAT787_0310280</name>
</gene>
<feature type="region of interest" description="Disordered" evidence="1">
    <location>
        <begin position="69"/>
        <end position="110"/>
    </location>
</feature>
<dbReference type="OrthoDB" id="27543at2759"/>
<evidence type="ECO:0000313" key="2">
    <source>
        <dbReference type="EMBL" id="GLB36741.1"/>
    </source>
</evidence>
<feature type="compositionally biased region" description="Basic and acidic residues" evidence="1">
    <location>
        <begin position="85"/>
        <end position="94"/>
    </location>
</feature>
<dbReference type="AlphaFoldDB" id="A0A9P3PJ63"/>
<feature type="region of interest" description="Disordered" evidence="1">
    <location>
        <begin position="19"/>
        <end position="43"/>
    </location>
</feature>
<dbReference type="Pfam" id="PF13862">
    <property type="entry name" value="BCCIP"/>
    <property type="match status" value="1"/>
</dbReference>
<dbReference type="Proteomes" id="UP001063166">
    <property type="component" value="Unassembled WGS sequence"/>
</dbReference>
<organism evidence="2 3">
    <name type="scientific">Lyophyllum shimeji</name>
    <name type="common">Hon-shimeji</name>
    <name type="synonym">Tricholoma shimeji</name>
    <dbReference type="NCBI Taxonomy" id="47721"/>
    <lineage>
        <taxon>Eukaryota</taxon>
        <taxon>Fungi</taxon>
        <taxon>Dikarya</taxon>
        <taxon>Basidiomycota</taxon>
        <taxon>Agaricomycotina</taxon>
        <taxon>Agaricomycetes</taxon>
        <taxon>Agaricomycetidae</taxon>
        <taxon>Agaricales</taxon>
        <taxon>Tricholomatineae</taxon>
        <taxon>Lyophyllaceae</taxon>
        <taxon>Lyophyllum</taxon>
    </lineage>
</organism>
<sequence>MHVHHEHPSIKAIANYALQKSSADPPSTRRSKHSSLQNQHHWAVDDNEPYTFSHYLFISRTYRLTPEEESALLNSAPQTKAPSSKKSEKNERCDTAGANDLAGRDLSIPP</sequence>
<feature type="compositionally biased region" description="Polar residues" evidence="1">
    <location>
        <begin position="72"/>
        <end position="84"/>
    </location>
</feature>
<dbReference type="EMBL" id="BRPK01000003">
    <property type="protein sequence ID" value="GLB36741.1"/>
    <property type="molecule type" value="Genomic_DNA"/>
</dbReference>
<evidence type="ECO:0000256" key="1">
    <source>
        <dbReference type="SAM" id="MobiDB-lite"/>
    </source>
</evidence>
<dbReference type="InterPro" id="IPR025602">
    <property type="entry name" value="BCP1_family"/>
</dbReference>
<protein>
    <submittedName>
        <fullName evidence="2">Uncharacterized protein</fullName>
    </submittedName>
</protein>
<comment type="caution">
    <text evidence="2">The sequence shown here is derived from an EMBL/GenBank/DDBJ whole genome shotgun (WGS) entry which is preliminary data.</text>
</comment>
<accession>A0A9P3PJ63</accession>
<proteinExistence type="predicted"/>
<keyword evidence="3" id="KW-1185">Reference proteome</keyword>
<reference evidence="2" key="1">
    <citation type="submission" date="2022-07" db="EMBL/GenBank/DDBJ databases">
        <title>The genome of Lyophyllum shimeji provides insight into the initial evolution of ectomycorrhizal fungal genome.</title>
        <authorList>
            <person name="Kobayashi Y."/>
            <person name="Shibata T."/>
            <person name="Hirakawa H."/>
            <person name="Shigenobu S."/>
            <person name="Nishiyama T."/>
            <person name="Yamada A."/>
            <person name="Hasebe M."/>
            <person name="Kawaguchi M."/>
        </authorList>
    </citation>
    <scope>NUCLEOTIDE SEQUENCE</scope>
    <source>
        <strain evidence="2">AT787</strain>
    </source>
</reference>
<name>A0A9P3PJ63_LYOSH</name>